<feature type="region of interest" description="Disordered" evidence="1">
    <location>
        <begin position="39"/>
        <end position="61"/>
    </location>
</feature>
<dbReference type="EMBL" id="CP024087">
    <property type="protein sequence ID" value="AYF30782.1"/>
    <property type="molecule type" value="Genomic_DNA"/>
</dbReference>
<organism evidence="2 3">
    <name type="scientific">Micromonospora tulbaghiae</name>
    <dbReference type="NCBI Taxonomy" id="479978"/>
    <lineage>
        <taxon>Bacteria</taxon>
        <taxon>Bacillati</taxon>
        <taxon>Actinomycetota</taxon>
        <taxon>Actinomycetes</taxon>
        <taxon>Micromonosporales</taxon>
        <taxon>Micromonosporaceae</taxon>
        <taxon>Micromonospora</taxon>
    </lineage>
</organism>
<dbReference type="AlphaFoldDB" id="A0A386WS74"/>
<evidence type="ECO:0000313" key="3">
    <source>
        <dbReference type="Proteomes" id="UP000267804"/>
    </source>
</evidence>
<gene>
    <name evidence="2" type="ORF">CSH63_25740</name>
</gene>
<evidence type="ECO:0000256" key="1">
    <source>
        <dbReference type="SAM" id="MobiDB-lite"/>
    </source>
</evidence>
<dbReference type="Proteomes" id="UP000267804">
    <property type="component" value="Chromosome"/>
</dbReference>
<name>A0A386WS74_9ACTN</name>
<reference evidence="2 3" key="1">
    <citation type="submission" date="2017-10" db="EMBL/GenBank/DDBJ databases">
        <title>Integration of genomic and chemical information greatly accelerates assignment of the full stereostructure of myelolactone, a potent inhibitor of myeloma from a marine-derived Micromonospora.</title>
        <authorList>
            <person name="Kim M.C."/>
            <person name="Machado H."/>
            <person name="Jensen P.R."/>
            <person name="Fenical W."/>
        </authorList>
    </citation>
    <scope>NUCLEOTIDE SEQUENCE [LARGE SCALE GENOMIC DNA]</scope>
    <source>
        <strain evidence="2 3">CNY-010</strain>
    </source>
</reference>
<proteinExistence type="predicted"/>
<sequence length="61" mass="6122">MGGAPFTFVAPGGIVRGPPVTFLIVPSRGPSVARPGMTSCPCRTDDPGGVLSPGRVASVDR</sequence>
<protein>
    <submittedName>
        <fullName evidence="2">Uncharacterized protein</fullName>
    </submittedName>
</protein>
<dbReference type="KEGG" id="mtua:CSH63_25740"/>
<evidence type="ECO:0000313" key="2">
    <source>
        <dbReference type="EMBL" id="AYF30782.1"/>
    </source>
</evidence>
<accession>A0A386WS74</accession>